<comment type="catalytic activity">
    <reaction evidence="9">
        <text>N-terminal S-1,2-diacyl-sn-glyceryl-L-cysteinyl-[lipoprotein] + a glycerophospholipid = N-acyl-S-1,2-diacyl-sn-glyceryl-L-cysteinyl-[lipoprotein] + a 2-acyl-sn-glycero-3-phospholipid + H(+)</text>
        <dbReference type="Rhea" id="RHEA:48228"/>
        <dbReference type="Rhea" id="RHEA-COMP:14681"/>
        <dbReference type="Rhea" id="RHEA-COMP:14684"/>
        <dbReference type="ChEBI" id="CHEBI:15378"/>
        <dbReference type="ChEBI" id="CHEBI:136912"/>
        <dbReference type="ChEBI" id="CHEBI:140656"/>
        <dbReference type="ChEBI" id="CHEBI:140657"/>
        <dbReference type="ChEBI" id="CHEBI:140660"/>
        <dbReference type="EC" id="2.3.1.269"/>
    </reaction>
</comment>
<dbReference type="PANTHER" id="PTHR38686:SF1">
    <property type="entry name" value="APOLIPOPROTEIN N-ACYLTRANSFERASE"/>
    <property type="match status" value="1"/>
</dbReference>
<dbReference type="GO" id="GO:0016410">
    <property type="term" value="F:N-acyltransferase activity"/>
    <property type="evidence" value="ECO:0007669"/>
    <property type="project" value="UniProtKB-UniRule"/>
</dbReference>
<comment type="function">
    <text evidence="9">Catalyzes the phospholipid dependent N-acylation of the N-terminal cysteine of apolipoprotein, the last step in lipoprotein maturation.</text>
</comment>
<keyword evidence="7 9" id="KW-0472">Membrane</keyword>
<keyword evidence="8 9" id="KW-0012">Acyltransferase</keyword>
<dbReference type="GO" id="GO:0042158">
    <property type="term" value="P:lipoprotein biosynthetic process"/>
    <property type="evidence" value="ECO:0007669"/>
    <property type="project" value="UniProtKB-UniRule"/>
</dbReference>
<comment type="similarity">
    <text evidence="2 9">Belongs to the CN hydrolase family. Apolipoprotein N-acyltransferase subfamily.</text>
</comment>
<dbReference type="PROSITE" id="PS50263">
    <property type="entry name" value="CN_HYDROLASE"/>
    <property type="match status" value="1"/>
</dbReference>
<feature type="transmembrane region" description="Helical" evidence="9">
    <location>
        <begin position="529"/>
        <end position="554"/>
    </location>
</feature>
<dbReference type="CDD" id="cd07571">
    <property type="entry name" value="ALP_N-acyl_transferase"/>
    <property type="match status" value="1"/>
</dbReference>
<comment type="pathway">
    <text evidence="9">Protein modification; lipoprotein biosynthesis (N-acyl transfer).</text>
</comment>
<evidence type="ECO:0000256" key="8">
    <source>
        <dbReference type="ARBA" id="ARBA00023315"/>
    </source>
</evidence>
<evidence type="ECO:0000256" key="1">
    <source>
        <dbReference type="ARBA" id="ARBA00004651"/>
    </source>
</evidence>
<keyword evidence="11" id="KW-0449">Lipoprotein</keyword>
<feature type="transmembrane region" description="Helical" evidence="9">
    <location>
        <begin position="181"/>
        <end position="198"/>
    </location>
</feature>
<evidence type="ECO:0000313" key="12">
    <source>
        <dbReference type="Proteomes" id="UP000197446"/>
    </source>
</evidence>
<evidence type="ECO:0000313" key="11">
    <source>
        <dbReference type="EMBL" id="OWR04814.1"/>
    </source>
</evidence>
<dbReference type="NCBIfam" id="TIGR00546">
    <property type="entry name" value="lnt"/>
    <property type="match status" value="1"/>
</dbReference>
<comment type="caution">
    <text evidence="11">The sequence shown here is derived from an EMBL/GenBank/DDBJ whole genome shotgun (WGS) entry which is preliminary data.</text>
</comment>
<dbReference type="InterPro" id="IPR045378">
    <property type="entry name" value="LNT_N"/>
</dbReference>
<proteinExistence type="inferred from homology"/>
<dbReference type="EMBL" id="NISI01000002">
    <property type="protein sequence ID" value="OWR04814.1"/>
    <property type="molecule type" value="Genomic_DNA"/>
</dbReference>
<accession>A0A254NB25</accession>
<dbReference type="SUPFAM" id="SSF56317">
    <property type="entry name" value="Carbon-nitrogen hydrolase"/>
    <property type="match status" value="1"/>
</dbReference>
<reference evidence="11 12" key="1">
    <citation type="journal article" date="2007" name="Int. J. Syst. Evol. Microbiol.">
        <title>Description of Pelomonas aquatica sp. nov. and Pelomonas puraquae sp. nov., isolated from industrial and haemodialysis water.</title>
        <authorList>
            <person name="Gomila M."/>
            <person name="Bowien B."/>
            <person name="Falsen E."/>
            <person name="Moore E.R."/>
            <person name="Lalucat J."/>
        </authorList>
    </citation>
    <scope>NUCLEOTIDE SEQUENCE [LARGE SCALE GENOMIC DNA]</scope>
    <source>
        <strain evidence="11 12">CCUG 52769</strain>
    </source>
</reference>
<dbReference type="GO" id="GO:0005886">
    <property type="term" value="C:plasma membrane"/>
    <property type="evidence" value="ECO:0007669"/>
    <property type="project" value="UniProtKB-SubCell"/>
</dbReference>
<feature type="transmembrane region" description="Helical" evidence="9">
    <location>
        <begin position="686"/>
        <end position="709"/>
    </location>
</feature>
<feature type="transmembrane region" description="Helical" evidence="9">
    <location>
        <begin position="40"/>
        <end position="60"/>
    </location>
</feature>
<dbReference type="Gene3D" id="3.60.110.10">
    <property type="entry name" value="Carbon-nitrogen hydrolase"/>
    <property type="match status" value="1"/>
</dbReference>
<dbReference type="PANTHER" id="PTHR38686">
    <property type="entry name" value="APOLIPOPROTEIN N-ACYLTRANSFERASE"/>
    <property type="match status" value="1"/>
</dbReference>
<feature type="transmembrane region" description="Helical" evidence="9">
    <location>
        <begin position="487"/>
        <end position="508"/>
    </location>
</feature>
<dbReference type="Pfam" id="PF20154">
    <property type="entry name" value="LNT_N"/>
    <property type="match status" value="1"/>
</dbReference>
<evidence type="ECO:0000256" key="9">
    <source>
        <dbReference type="HAMAP-Rule" id="MF_01148"/>
    </source>
</evidence>
<evidence type="ECO:0000256" key="2">
    <source>
        <dbReference type="ARBA" id="ARBA00010065"/>
    </source>
</evidence>
<feature type="transmembrane region" description="Helical" evidence="9">
    <location>
        <begin position="143"/>
        <end position="160"/>
    </location>
</feature>
<feature type="transmembrane region" description="Helical" evidence="9">
    <location>
        <begin position="66"/>
        <end position="85"/>
    </location>
</feature>
<evidence type="ECO:0000256" key="3">
    <source>
        <dbReference type="ARBA" id="ARBA00022475"/>
    </source>
</evidence>
<keyword evidence="4 9" id="KW-0808">Transferase</keyword>
<keyword evidence="3 9" id="KW-1003">Cell membrane</keyword>
<dbReference type="EC" id="2.3.1.269" evidence="9"/>
<gene>
    <name evidence="9 11" type="primary">lnt</name>
    <name evidence="11" type="ORF">CDO81_09590</name>
</gene>
<dbReference type="UniPathway" id="UPA00666"/>
<feature type="transmembrane region" description="Helical" evidence="9">
    <location>
        <begin position="729"/>
        <end position="750"/>
    </location>
</feature>
<keyword evidence="12" id="KW-1185">Reference proteome</keyword>
<protein>
    <recommendedName>
        <fullName evidence="9">Apolipoprotein N-acyltransferase</fullName>
        <shortName evidence="9">ALP N-acyltransferase</shortName>
        <ecNumber evidence="9">2.3.1.269</ecNumber>
    </recommendedName>
</protein>
<keyword evidence="6 9" id="KW-1133">Transmembrane helix</keyword>
<feature type="domain" description="CN hydrolase" evidence="10">
    <location>
        <begin position="212"/>
        <end position="473"/>
    </location>
</feature>
<sequence length="794" mass="84371">MASAALCGLYAQGGPGWWLGLVALVPWLRGLDSAGSLGRALLAAWAMSVGFTLAVFYWFGAALGQYTQIGTGLGLAGLLLAAPLLQPQFLSFALVRHLARRAHGPALSALLATAAWVATEWLAPHGLGDTLGHGLYPAPWLRQAAELVGATGLTALLLLANEALSQALSRRPQGARARLPALAVAALLPLLTAAYGAWRLHTPPDLDGATPVRLGLVQANITDYERRRREDGAAAVVREVLDTHFAMSYDAIERRGADAVLWSETVYPTTFGHPKSEAGAALDAEIRTIVDAAGVPFIFGTYDRDGDGEYNAAALVQPGEPRVARYRKTRLFPFTEALPAWLDTPAVRAALPGAGHWRAGDGARVLALRLRGGREVPVLPLICLDDTDPRLAIDGARLGAQLILTMSNDEWFTAHPQGAALHQAVAAFRSIETGLPQFRVTTNGLSAVIDARGALLATSRMGERTLVIGELPARDPAPTLMVRWGDWVGRAAALLLSGWVVVALVGRVRRASPATALPLPTRVLVTTPTVRAVTAGLRLLSRAGALVLAADWLWGGGSLTGNTLALLRAFAALCLLPEAAAAWLLLASRAEVQLQNGQLTLRRGPHQLQIAAADIASLRPWRLPLPGTGATLQLQDGKAWPQGLMLHDPWALASALQVPVDTGPTRLWAYLHSLARRPRSWRDHPAVQGLLLPLLLALPAFLLHQNIAYGSPLGEFYSFGLAAYLRAFGLWWAAWIAGVAVCAVVLRLAVEAAALATACISPAATASLRPALDTTAHALLYLGLPAWLAWRAWG</sequence>
<dbReference type="InterPro" id="IPR004563">
    <property type="entry name" value="Apolipo_AcylTrfase"/>
</dbReference>
<evidence type="ECO:0000256" key="6">
    <source>
        <dbReference type="ARBA" id="ARBA00022989"/>
    </source>
</evidence>
<dbReference type="OrthoDB" id="9804277at2"/>
<dbReference type="Proteomes" id="UP000197446">
    <property type="component" value="Unassembled WGS sequence"/>
</dbReference>
<dbReference type="Pfam" id="PF00795">
    <property type="entry name" value="CN_hydrolase"/>
    <property type="match status" value="1"/>
</dbReference>
<dbReference type="AlphaFoldDB" id="A0A254NB25"/>
<organism evidence="11 12">
    <name type="scientific">Roseateles puraquae</name>
    <dbReference type="NCBI Taxonomy" id="431059"/>
    <lineage>
        <taxon>Bacteria</taxon>
        <taxon>Pseudomonadati</taxon>
        <taxon>Pseudomonadota</taxon>
        <taxon>Betaproteobacteria</taxon>
        <taxon>Burkholderiales</taxon>
        <taxon>Sphaerotilaceae</taxon>
        <taxon>Roseateles</taxon>
    </lineage>
</organism>
<evidence type="ECO:0000259" key="10">
    <source>
        <dbReference type="PROSITE" id="PS50263"/>
    </source>
</evidence>
<evidence type="ECO:0000256" key="5">
    <source>
        <dbReference type="ARBA" id="ARBA00022692"/>
    </source>
</evidence>
<dbReference type="HAMAP" id="MF_01148">
    <property type="entry name" value="Lnt"/>
    <property type="match status" value="1"/>
</dbReference>
<feature type="transmembrane region" description="Helical" evidence="9">
    <location>
        <begin position="12"/>
        <end position="28"/>
    </location>
</feature>
<evidence type="ECO:0000256" key="7">
    <source>
        <dbReference type="ARBA" id="ARBA00023136"/>
    </source>
</evidence>
<feature type="transmembrane region" description="Helical" evidence="9">
    <location>
        <begin position="106"/>
        <end position="123"/>
    </location>
</feature>
<feature type="transmembrane region" description="Helical" evidence="9">
    <location>
        <begin position="566"/>
        <end position="586"/>
    </location>
</feature>
<evidence type="ECO:0000256" key="4">
    <source>
        <dbReference type="ARBA" id="ARBA00022679"/>
    </source>
</evidence>
<dbReference type="InterPro" id="IPR003010">
    <property type="entry name" value="C-N_Hydrolase"/>
</dbReference>
<dbReference type="InterPro" id="IPR036526">
    <property type="entry name" value="C-N_Hydrolase_sf"/>
</dbReference>
<name>A0A254NB25_9BURK</name>
<keyword evidence="5 9" id="KW-0812">Transmembrane</keyword>
<comment type="subcellular location">
    <subcellularLocation>
        <location evidence="1 9">Cell membrane</location>
        <topology evidence="1 9">Multi-pass membrane protein</topology>
    </subcellularLocation>
</comment>
<comment type="caution">
    <text evidence="9">Lacks conserved residue(s) required for the propagation of feature annotation.</text>
</comment>